<accession>A7J862</accession>
<name>A7J862_PBCVF</name>
<dbReference type="GeneID" id="5469796"/>
<dbReference type="KEGG" id="vg:5469796"/>
<dbReference type="Proteomes" id="UP000204095">
    <property type="component" value="Segment"/>
</dbReference>
<dbReference type="RefSeq" id="YP_001426340.1">
    <property type="nucleotide sequence ID" value="NC_008603.1"/>
</dbReference>
<sequence>MSCGVNDWDVSMDIQSSESMGRSGCVTFLHSRHFILSCGPQRNRMKWSSMKMTTRRTSGLTSFISAPLLSIERMLTTMASMMAQRPHGQSVRHTSTANMKKIMIVKRPQLSILKLKDILKHLKVI</sequence>
<organism evidence="1 2">
    <name type="scientific">Paramecium bursaria Chlorella virus FR483</name>
    <name type="common">PBCV-FR483</name>
    <dbReference type="NCBI Taxonomy" id="399781"/>
    <lineage>
        <taxon>Viruses</taxon>
        <taxon>Varidnaviria</taxon>
        <taxon>Bamfordvirae</taxon>
        <taxon>Nucleocytoviricota</taxon>
        <taxon>Megaviricetes</taxon>
        <taxon>Algavirales</taxon>
        <taxon>Phycodnaviridae</taxon>
        <taxon>Chlorovirus</taxon>
        <taxon>Chlorovirus conductrix</taxon>
        <taxon>Paramecium bursaria Chlorella virus A1</taxon>
    </lineage>
</organism>
<organismHost>
    <name type="scientific">Paramecium bursaria</name>
    <dbReference type="NCBI Taxonomy" id="74790"/>
</organismHost>
<protein>
    <submittedName>
        <fullName evidence="1">Uncharacterized protein n708R</fullName>
    </submittedName>
</protein>
<reference evidence="1 2" key="1">
    <citation type="journal article" date="2007" name="Virology">
        <title>Sequence and annotation of the 314-kb MT325 and the 321-kb FR483 viruses that infect Chlorella Pbi.</title>
        <authorList>
            <person name="Fitzgerald L.A."/>
            <person name="Graves M.V."/>
            <person name="Li X."/>
            <person name="Feldblyum T."/>
            <person name="Hartigan J."/>
            <person name="Van Etten J.L."/>
        </authorList>
    </citation>
    <scope>NUCLEOTIDE SEQUENCE [LARGE SCALE GENOMIC DNA]</scope>
    <source>
        <strain evidence="1 2">FR483</strain>
    </source>
</reference>
<evidence type="ECO:0000313" key="1">
    <source>
        <dbReference type="EMBL" id="ABT15993.1"/>
    </source>
</evidence>
<evidence type="ECO:0000313" key="2">
    <source>
        <dbReference type="Proteomes" id="UP000204095"/>
    </source>
</evidence>
<proteinExistence type="predicted"/>
<dbReference type="EMBL" id="DQ890022">
    <property type="protein sequence ID" value="ABT15993.1"/>
    <property type="molecule type" value="Genomic_DNA"/>
</dbReference>
<gene>
    <name evidence="1" type="primary">n708R</name>
    <name evidence="1" type="ORF">FR483_n708R</name>
</gene>